<evidence type="ECO:0000313" key="3">
    <source>
        <dbReference type="Proteomes" id="UP000606786"/>
    </source>
</evidence>
<feature type="transmembrane region" description="Helical" evidence="1">
    <location>
        <begin position="41"/>
        <end position="64"/>
    </location>
</feature>
<gene>
    <name evidence="2" type="ORF">CCAP1982_LOCUS648</name>
</gene>
<accession>A0A811U095</accession>
<dbReference type="EMBL" id="CAJHJT010000001">
    <property type="protein sequence ID" value="CAD6991736.1"/>
    <property type="molecule type" value="Genomic_DNA"/>
</dbReference>
<keyword evidence="1" id="KW-0812">Transmembrane</keyword>
<sequence>MAIPSQVSERLFHYVGYFLLHYLTFLRKMRRYCCGTVIIGMVDRLLLPLGLPLLLVLRLCATVVAELLNILAPSAAAAAATAAAVTAAAVV</sequence>
<reference evidence="2" key="1">
    <citation type="submission" date="2020-11" db="EMBL/GenBank/DDBJ databases">
        <authorList>
            <person name="Whitehead M."/>
        </authorList>
    </citation>
    <scope>NUCLEOTIDE SEQUENCE</scope>
    <source>
        <strain evidence="2">EGII</strain>
    </source>
</reference>
<keyword evidence="1" id="KW-1133">Transmembrane helix</keyword>
<evidence type="ECO:0000313" key="2">
    <source>
        <dbReference type="EMBL" id="CAD6991736.1"/>
    </source>
</evidence>
<dbReference type="AlphaFoldDB" id="A0A811U095"/>
<name>A0A811U095_CERCA</name>
<dbReference type="Proteomes" id="UP000606786">
    <property type="component" value="Unassembled WGS sequence"/>
</dbReference>
<organism evidence="2 3">
    <name type="scientific">Ceratitis capitata</name>
    <name type="common">Mediterranean fruit fly</name>
    <name type="synonym">Tephritis capitata</name>
    <dbReference type="NCBI Taxonomy" id="7213"/>
    <lineage>
        <taxon>Eukaryota</taxon>
        <taxon>Metazoa</taxon>
        <taxon>Ecdysozoa</taxon>
        <taxon>Arthropoda</taxon>
        <taxon>Hexapoda</taxon>
        <taxon>Insecta</taxon>
        <taxon>Pterygota</taxon>
        <taxon>Neoptera</taxon>
        <taxon>Endopterygota</taxon>
        <taxon>Diptera</taxon>
        <taxon>Brachycera</taxon>
        <taxon>Muscomorpha</taxon>
        <taxon>Tephritoidea</taxon>
        <taxon>Tephritidae</taxon>
        <taxon>Ceratitis</taxon>
        <taxon>Ceratitis</taxon>
    </lineage>
</organism>
<evidence type="ECO:0000256" key="1">
    <source>
        <dbReference type="SAM" id="Phobius"/>
    </source>
</evidence>
<feature type="transmembrane region" description="Helical" evidence="1">
    <location>
        <begin position="70"/>
        <end position="90"/>
    </location>
</feature>
<keyword evidence="1" id="KW-0472">Membrane</keyword>
<comment type="caution">
    <text evidence="2">The sequence shown here is derived from an EMBL/GenBank/DDBJ whole genome shotgun (WGS) entry which is preliminary data.</text>
</comment>
<proteinExistence type="predicted"/>
<protein>
    <submittedName>
        <fullName evidence="2">(Mediterranean fruit fly) hypothetical protein</fullName>
    </submittedName>
</protein>
<keyword evidence="3" id="KW-1185">Reference proteome</keyword>